<feature type="region of interest" description="Disordered" evidence="1">
    <location>
        <begin position="1"/>
        <end position="24"/>
    </location>
</feature>
<gene>
    <name evidence="3" type="ORF">ELQ93_08090</name>
</gene>
<proteinExistence type="predicted"/>
<dbReference type="InterPro" id="IPR013434">
    <property type="entry name" value="CHP02611"/>
</dbReference>
<comment type="caution">
    <text evidence="3">The sequence shown here is derived from an EMBL/GenBank/DDBJ whole genome shotgun (WGS) entry which is preliminary data.</text>
</comment>
<dbReference type="InterPro" id="IPR019099">
    <property type="entry name" value="Uncharacterised_PGPGW_TM"/>
</dbReference>
<keyword evidence="2" id="KW-0812">Transmembrane</keyword>
<evidence type="ECO:0000256" key="1">
    <source>
        <dbReference type="SAM" id="MobiDB-lite"/>
    </source>
</evidence>
<dbReference type="Proteomes" id="UP000268291">
    <property type="component" value="Unassembled WGS sequence"/>
</dbReference>
<keyword evidence="2" id="KW-0472">Membrane</keyword>
<dbReference type="NCBIfam" id="TIGR02611">
    <property type="entry name" value="TIGR02611 family protein"/>
    <property type="match status" value="1"/>
</dbReference>
<keyword evidence="4" id="KW-1185">Reference proteome</keyword>
<feature type="transmembrane region" description="Helical" evidence="2">
    <location>
        <begin position="75"/>
        <end position="93"/>
    </location>
</feature>
<evidence type="ECO:0000313" key="4">
    <source>
        <dbReference type="Proteomes" id="UP000268291"/>
    </source>
</evidence>
<evidence type="ECO:0000256" key="2">
    <source>
        <dbReference type="SAM" id="Phobius"/>
    </source>
</evidence>
<dbReference type="Pfam" id="PF09656">
    <property type="entry name" value="PGPGW"/>
    <property type="match status" value="1"/>
</dbReference>
<organism evidence="3 4">
    <name type="scientific">Labedella gwakjiensis</name>
    <dbReference type="NCBI Taxonomy" id="390269"/>
    <lineage>
        <taxon>Bacteria</taxon>
        <taxon>Bacillati</taxon>
        <taxon>Actinomycetota</taxon>
        <taxon>Actinomycetes</taxon>
        <taxon>Micrococcales</taxon>
        <taxon>Microbacteriaceae</taxon>
        <taxon>Labedella</taxon>
    </lineage>
</organism>
<accession>A0ABY0CA76</accession>
<dbReference type="RefSeq" id="WP_106563596.1">
    <property type="nucleotide sequence ID" value="NZ_PYAU01000001.1"/>
</dbReference>
<reference evidence="3 4" key="1">
    <citation type="submission" date="2018-12" db="EMBL/GenBank/DDBJ databases">
        <authorList>
            <person name="hu s."/>
            <person name="Xu Y."/>
            <person name="Xu B."/>
            <person name="Li F."/>
        </authorList>
    </citation>
    <scope>NUCLEOTIDE SEQUENCE [LARGE SCALE GENOMIC DNA]</scope>
    <source>
        <strain evidence="3 4">KSW2-17</strain>
    </source>
</reference>
<keyword evidence="2" id="KW-1133">Transmembrane helix</keyword>
<protein>
    <submittedName>
        <fullName evidence="3">TIGR02611 family protein</fullName>
    </submittedName>
</protein>
<feature type="transmembrane region" description="Helical" evidence="2">
    <location>
        <begin position="48"/>
        <end position="69"/>
    </location>
</feature>
<sequence length="127" mass="14230">MDDPRASDGRLPADVAQDIEGGEDPRHPLRRLLARLRRRIDRYPRLRTVYRVVVGIIGGSVAVLGLALVPLPGPGWLVVFLGLAVLGTEFAWARRSAARLKRLLARFWAWWRARRDRTRTSPADGAG</sequence>
<evidence type="ECO:0000313" key="3">
    <source>
        <dbReference type="EMBL" id="RUQ86895.1"/>
    </source>
</evidence>
<name>A0ABY0CA76_9MICO</name>
<dbReference type="EMBL" id="RZGY01000001">
    <property type="protein sequence ID" value="RUQ86895.1"/>
    <property type="molecule type" value="Genomic_DNA"/>
</dbReference>